<reference evidence="3" key="1">
    <citation type="submission" date="2022-10" db="EMBL/GenBank/DDBJ databases">
        <authorList>
            <person name="Chen Y."/>
            <person name="Dougan E. K."/>
            <person name="Chan C."/>
            <person name="Rhodes N."/>
            <person name="Thang M."/>
        </authorList>
    </citation>
    <scope>NUCLEOTIDE SEQUENCE</scope>
</reference>
<comment type="caution">
    <text evidence="3">The sequence shown here is derived from an EMBL/GenBank/DDBJ whole genome shotgun (WGS) entry which is preliminary data.</text>
</comment>
<proteinExistence type="predicted"/>
<sequence>MTDVLLEEGGMCGSILRSMKIPCNDTGSVDWHYLHPCALLHAFSKRRPEFGDLLRNAETHRICVYMDEITPGNVLRPDHGKSGKLEAVLSDEKSITALWSLRGVFSKKYQQLPKKFFEERVNWEDNTVLKAFAGETLLVVDTLVLFNEIVLKPLGILQDHRESLELASDILGILSLGAAANQFQRELKRKIARHNELFEQLYSECAKPKFHWLFHVPENIERIGRSLACFNPERKHRCAKTVAAFVHNEFLQVNMAMRIGNECLQSFSDYKICQETFLEGQGKDASQWDDMLGQKLGKKVSVKVGDALMLTEDEIAENHCCTCSKPVDVENSLVIIRANVKGVEVRRCRSCHNVRSAINRMTKNHGTLVKDFFKVTGDRLEAFYKEHGHLRGEDLRSKVEEVVTDWKTQTTRFEFNQDAEYLDEDDIKKRYEHKPEDAIEHGTTEKRKGQMALKNDEPEPPQKKPKAKAKCKAKKEGTDESQGNEEPKMKAGDKKKLSKKLEAVITKAALLKEHLAKAATFGDMIPKYVLEAGQKGLADMEETNKKAEELLASGKGEPQPVIDGIEKHIEAVNEATLRIKAQMDSAAAFK</sequence>
<feature type="compositionally biased region" description="Basic residues" evidence="2">
    <location>
        <begin position="463"/>
        <end position="473"/>
    </location>
</feature>
<dbReference type="AlphaFoldDB" id="A0A9P1GFR1"/>
<evidence type="ECO:0000313" key="4">
    <source>
        <dbReference type="EMBL" id="CAL1165746.1"/>
    </source>
</evidence>
<evidence type="ECO:0000313" key="5">
    <source>
        <dbReference type="Proteomes" id="UP001152797"/>
    </source>
</evidence>
<dbReference type="OrthoDB" id="486306at2759"/>
<reference evidence="4" key="2">
    <citation type="submission" date="2024-04" db="EMBL/GenBank/DDBJ databases">
        <authorList>
            <person name="Chen Y."/>
            <person name="Shah S."/>
            <person name="Dougan E. K."/>
            <person name="Thang M."/>
            <person name="Chan C."/>
        </authorList>
    </citation>
    <scope>NUCLEOTIDE SEQUENCE [LARGE SCALE GENOMIC DNA]</scope>
</reference>
<dbReference type="EMBL" id="CAMXCT030005445">
    <property type="protein sequence ID" value="CAL4799683.1"/>
    <property type="molecule type" value="Genomic_DNA"/>
</dbReference>
<evidence type="ECO:0000313" key="3">
    <source>
        <dbReference type="EMBL" id="CAI4012371.1"/>
    </source>
</evidence>
<dbReference type="EMBL" id="CAMXCT020005445">
    <property type="protein sequence ID" value="CAL1165746.1"/>
    <property type="molecule type" value="Genomic_DNA"/>
</dbReference>
<keyword evidence="1" id="KW-0175">Coiled coil</keyword>
<accession>A0A9P1GFR1</accession>
<feature type="region of interest" description="Disordered" evidence="2">
    <location>
        <begin position="432"/>
        <end position="494"/>
    </location>
</feature>
<dbReference type="EMBL" id="CAMXCT010005445">
    <property type="protein sequence ID" value="CAI4012371.1"/>
    <property type="molecule type" value="Genomic_DNA"/>
</dbReference>
<protein>
    <submittedName>
        <fullName evidence="3">Uncharacterized protein</fullName>
    </submittedName>
</protein>
<dbReference type="Proteomes" id="UP001152797">
    <property type="component" value="Unassembled WGS sequence"/>
</dbReference>
<evidence type="ECO:0000256" key="2">
    <source>
        <dbReference type="SAM" id="MobiDB-lite"/>
    </source>
</evidence>
<organism evidence="3">
    <name type="scientific">Cladocopium goreaui</name>
    <dbReference type="NCBI Taxonomy" id="2562237"/>
    <lineage>
        <taxon>Eukaryota</taxon>
        <taxon>Sar</taxon>
        <taxon>Alveolata</taxon>
        <taxon>Dinophyceae</taxon>
        <taxon>Suessiales</taxon>
        <taxon>Symbiodiniaceae</taxon>
        <taxon>Cladocopium</taxon>
    </lineage>
</organism>
<gene>
    <name evidence="3" type="ORF">C1SCF055_LOCUS37438</name>
</gene>
<keyword evidence="5" id="KW-1185">Reference proteome</keyword>
<feature type="compositionally biased region" description="Basic and acidic residues" evidence="2">
    <location>
        <begin position="485"/>
        <end position="494"/>
    </location>
</feature>
<evidence type="ECO:0000256" key="1">
    <source>
        <dbReference type="SAM" id="Coils"/>
    </source>
</evidence>
<name>A0A9P1GFR1_9DINO</name>
<feature type="compositionally biased region" description="Basic and acidic residues" evidence="2">
    <location>
        <begin position="432"/>
        <end position="462"/>
    </location>
</feature>
<feature type="coiled-coil region" evidence="1">
    <location>
        <begin position="530"/>
        <end position="557"/>
    </location>
</feature>